<proteinExistence type="predicted"/>
<accession>A0A2P2KN58</accession>
<sequence>MFDDEKNGGQSSQCDQVQRQRVEVEWTADNRGLLQDCI</sequence>
<dbReference type="AlphaFoldDB" id="A0A2P2KN58"/>
<organism evidence="1">
    <name type="scientific">Rhizophora mucronata</name>
    <name type="common">Asiatic mangrove</name>
    <dbReference type="NCBI Taxonomy" id="61149"/>
    <lineage>
        <taxon>Eukaryota</taxon>
        <taxon>Viridiplantae</taxon>
        <taxon>Streptophyta</taxon>
        <taxon>Embryophyta</taxon>
        <taxon>Tracheophyta</taxon>
        <taxon>Spermatophyta</taxon>
        <taxon>Magnoliopsida</taxon>
        <taxon>eudicotyledons</taxon>
        <taxon>Gunneridae</taxon>
        <taxon>Pentapetalae</taxon>
        <taxon>rosids</taxon>
        <taxon>fabids</taxon>
        <taxon>Malpighiales</taxon>
        <taxon>Rhizophoraceae</taxon>
        <taxon>Rhizophora</taxon>
    </lineage>
</organism>
<name>A0A2P2KN58_RHIMU</name>
<evidence type="ECO:0000313" key="1">
    <source>
        <dbReference type="EMBL" id="MBX07171.1"/>
    </source>
</evidence>
<dbReference type="EMBL" id="GGEC01026687">
    <property type="protein sequence ID" value="MBX07171.1"/>
    <property type="molecule type" value="Transcribed_RNA"/>
</dbReference>
<reference evidence="1" key="1">
    <citation type="submission" date="2018-02" db="EMBL/GenBank/DDBJ databases">
        <title>Rhizophora mucronata_Transcriptome.</title>
        <authorList>
            <person name="Meera S.P."/>
            <person name="Sreeshan A."/>
            <person name="Augustine A."/>
        </authorList>
    </citation>
    <scope>NUCLEOTIDE SEQUENCE</scope>
    <source>
        <tissue evidence="1">Leaf</tissue>
    </source>
</reference>
<protein>
    <submittedName>
        <fullName evidence="1">Uncharacterized protein</fullName>
    </submittedName>
</protein>